<evidence type="ECO:0000313" key="2">
    <source>
        <dbReference type="EMBL" id="MCI22319.1"/>
    </source>
</evidence>
<feature type="compositionally biased region" description="Basic and acidic residues" evidence="1">
    <location>
        <begin position="18"/>
        <end position="38"/>
    </location>
</feature>
<name>A0A392QEK4_9FABA</name>
<evidence type="ECO:0000256" key="1">
    <source>
        <dbReference type="SAM" id="MobiDB-lite"/>
    </source>
</evidence>
<feature type="compositionally biased region" description="Polar residues" evidence="1">
    <location>
        <begin position="97"/>
        <end position="109"/>
    </location>
</feature>
<feature type="non-terminal residue" evidence="2">
    <location>
        <position position="169"/>
    </location>
</feature>
<dbReference type="Proteomes" id="UP000265520">
    <property type="component" value="Unassembled WGS sequence"/>
</dbReference>
<evidence type="ECO:0000313" key="3">
    <source>
        <dbReference type="Proteomes" id="UP000265520"/>
    </source>
</evidence>
<organism evidence="2 3">
    <name type="scientific">Trifolium medium</name>
    <dbReference type="NCBI Taxonomy" id="97028"/>
    <lineage>
        <taxon>Eukaryota</taxon>
        <taxon>Viridiplantae</taxon>
        <taxon>Streptophyta</taxon>
        <taxon>Embryophyta</taxon>
        <taxon>Tracheophyta</taxon>
        <taxon>Spermatophyta</taxon>
        <taxon>Magnoliopsida</taxon>
        <taxon>eudicotyledons</taxon>
        <taxon>Gunneridae</taxon>
        <taxon>Pentapetalae</taxon>
        <taxon>rosids</taxon>
        <taxon>fabids</taxon>
        <taxon>Fabales</taxon>
        <taxon>Fabaceae</taxon>
        <taxon>Papilionoideae</taxon>
        <taxon>50 kb inversion clade</taxon>
        <taxon>NPAAA clade</taxon>
        <taxon>Hologalegina</taxon>
        <taxon>IRL clade</taxon>
        <taxon>Trifolieae</taxon>
        <taxon>Trifolium</taxon>
    </lineage>
</organism>
<feature type="region of interest" description="Disordered" evidence="1">
    <location>
        <begin position="1"/>
        <end position="111"/>
    </location>
</feature>
<protein>
    <submittedName>
        <fullName evidence="2">Uncharacterized protein</fullName>
    </submittedName>
</protein>
<dbReference type="EMBL" id="LXQA010129869">
    <property type="protein sequence ID" value="MCI22319.1"/>
    <property type="molecule type" value="Genomic_DNA"/>
</dbReference>
<keyword evidence="3" id="KW-1185">Reference proteome</keyword>
<sequence length="169" mass="19307">MLKEGVTKFGETPNPDAVAKHLFEDKQAPTLEFLEKHLSPNPLAEQTFTHEQPQQQTQPEHEQPQQQTQPEQEQPQQQPQPQPEQQNEPEVQCAEPDNQNPQHQDSQSLIMDDLIISSEIFIKALEKMVDDTITIDEPKRNLPPVVTPNVLNKIKIKPRTKPANLPKPI</sequence>
<reference evidence="2 3" key="1">
    <citation type="journal article" date="2018" name="Front. Plant Sci.">
        <title>Red Clover (Trifolium pratense) and Zigzag Clover (T. medium) - A Picture of Genomic Similarities and Differences.</title>
        <authorList>
            <person name="Dluhosova J."/>
            <person name="Istvanek J."/>
            <person name="Nedelnik J."/>
            <person name="Repkova J."/>
        </authorList>
    </citation>
    <scope>NUCLEOTIDE SEQUENCE [LARGE SCALE GENOMIC DNA]</scope>
    <source>
        <strain evidence="3">cv. 10/8</strain>
        <tissue evidence="2">Leaf</tissue>
    </source>
</reference>
<proteinExistence type="predicted"/>
<feature type="compositionally biased region" description="Low complexity" evidence="1">
    <location>
        <begin position="45"/>
        <end position="90"/>
    </location>
</feature>
<comment type="caution">
    <text evidence="2">The sequence shown here is derived from an EMBL/GenBank/DDBJ whole genome shotgun (WGS) entry which is preliminary data.</text>
</comment>
<accession>A0A392QEK4</accession>
<dbReference type="AlphaFoldDB" id="A0A392QEK4"/>